<evidence type="ECO:0000313" key="4">
    <source>
        <dbReference type="EMBL" id="KAJ4163909.1"/>
    </source>
</evidence>
<keyword evidence="5" id="KW-1185">Reference proteome</keyword>
<keyword evidence="3" id="KW-0472">Membrane</keyword>
<dbReference type="PROSITE" id="PS00626">
    <property type="entry name" value="RCC1_2"/>
    <property type="match status" value="1"/>
</dbReference>
<evidence type="ECO:0008006" key="6">
    <source>
        <dbReference type="Google" id="ProtNLM"/>
    </source>
</evidence>
<dbReference type="InterPro" id="IPR000408">
    <property type="entry name" value="Reg_chr_condens"/>
</dbReference>
<feature type="region of interest" description="Disordered" evidence="2">
    <location>
        <begin position="469"/>
        <end position="490"/>
    </location>
</feature>
<feature type="repeat" description="RCC1" evidence="1">
    <location>
        <begin position="343"/>
        <end position="406"/>
    </location>
</feature>
<feature type="transmembrane region" description="Helical" evidence="3">
    <location>
        <begin position="111"/>
        <end position="128"/>
    </location>
</feature>
<dbReference type="EMBL" id="JAJHUN010000001">
    <property type="protein sequence ID" value="KAJ4163909.1"/>
    <property type="molecule type" value="Genomic_DNA"/>
</dbReference>
<proteinExistence type="predicted"/>
<dbReference type="Proteomes" id="UP001144673">
    <property type="component" value="Chromosome 1"/>
</dbReference>
<dbReference type="GO" id="GO:0005743">
    <property type="term" value="C:mitochondrial inner membrane"/>
    <property type="evidence" value="ECO:0007669"/>
    <property type="project" value="TreeGrafter"/>
</dbReference>
<evidence type="ECO:0000313" key="5">
    <source>
        <dbReference type="Proteomes" id="UP001144673"/>
    </source>
</evidence>
<dbReference type="KEGG" id="amus:LMH87_005610"/>
<dbReference type="InterPro" id="IPR053245">
    <property type="entry name" value="MitoProcess-Associated"/>
</dbReference>
<keyword evidence="3" id="KW-1133">Transmembrane helix</keyword>
<dbReference type="InterPro" id="IPR009091">
    <property type="entry name" value="RCC1/BLIP-II"/>
</dbReference>
<dbReference type="AlphaFoldDB" id="A0A9W8QP51"/>
<dbReference type="RefSeq" id="XP_056058824.1">
    <property type="nucleotide sequence ID" value="XM_056203357.1"/>
</dbReference>
<dbReference type="Pfam" id="PF13540">
    <property type="entry name" value="RCC1_2"/>
    <property type="match status" value="1"/>
</dbReference>
<dbReference type="PANTHER" id="PTHR47563">
    <property type="entry name" value="PROTEIN FMP25, MITOCHONDRIAL"/>
    <property type="match status" value="1"/>
</dbReference>
<dbReference type="SUPFAM" id="SSF50985">
    <property type="entry name" value="RCC1/BLIP-II"/>
    <property type="match status" value="1"/>
</dbReference>
<gene>
    <name evidence="4" type="ORF">LMH87_005610</name>
</gene>
<dbReference type="GO" id="GO:0034551">
    <property type="term" value="P:mitochondrial respiratory chain complex III assembly"/>
    <property type="evidence" value="ECO:0007669"/>
    <property type="project" value="TreeGrafter"/>
</dbReference>
<feature type="repeat" description="RCC1" evidence="1">
    <location>
        <begin position="573"/>
        <end position="626"/>
    </location>
</feature>
<name>A0A9W8QP51_AKAMU</name>
<comment type="caution">
    <text evidence="4">The sequence shown here is derived from an EMBL/GenBank/DDBJ whole genome shotgun (WGS) entry which is preliminary data.</text>
</comment>
<feature type="repeat" description="RCC1" evidence="1">
    <location>
        <begin position="407"/>
        <end position="467"/>
    </location>
</feature>
<accession>A0A9W8QP51</accession>
<evidence type="ECO:0000256" key="3">
    <source>
        <dbReference type="SAM" id="Phobius"/>
    </source>
</evidence>
<reference evidence="4" key="1">
    <citation type="journal article" date="2023" name="Access Microbiol">
        <title>De-novo genome assembly for Akanthomyces muscarius, a biocontrol agent of insect agricultural pests.</title>
        <authorList>
            <person name="Erdos Z."/>
            <person name="Studholme D.J."/>
            <person name="Raymond B."/>
            <person name="Sharma M."/>
        </authorList>
    </citation>
    <scope>NUCLEOTIDE SEQUENCE</scope>
    <source>
        <strain evidence="4">Ve6</strain>
    </source>
</reference>
<organism evidence="4 5">
    <name type="scientific">Akanthomyces muscarius</name>
    <name type="common">Entomopathogenic fungus</name>
    <name type="synonym">Lecanicillium muscarium</name>
    <dbReference type="NCBI Taxonomy" id="2231603"/>
    <lineage>
        <taxon>Eukaryota</taxon>
        <taxon>Fungi</taxon>
        <taxon>Dikarya</taxon>
        <taxon>Ascomycota</taxon>
        <taxon>Pezizomycotina</taxon>
        <taxon>Sordariomycetes</taxon>
        <taxon>Hypocreomycetidae</taxon>
        <taxon>Hypocreales</taxon>
        <taxon>Cordycipitaceae</taxon>
        <taxon>Akanthomyces</taxon>
    </lineage>
</organism>
<protein>
    <recommendedName>
        <fullName evidence="6">rRNA processing protein</fullName>
    </recommendedName>
</protein>
<dbReference type="Gene3D" id="2.130.10.30">
    <property type="entry name" value="Regulator of chromosome condensation 1/beta-lactamase-inhibitor protein II"/>
    <property type="match status" value="1"/>
</dbReference>
<sequence>MRRQGFLLSNQCLELLTYRLRPTVALGTRGNLFRLHDSVSRHGTTISIWPGCHQVPLKQPLRNLFDTMMNCSRLAFRRGASPSLRATAQRQSAPYSNARFTQPPRRRGGKLLGFAAVFGIAAAGAYYYPRFMAADGADENARPKAQLEFEQPRQKATSTEDYRDLLSSQHVQVKKSLEHPGVYAWGSNAGKVIDPESDEKYIKLPRRITYFDDQLLRDLKLTFEFGAAITEGGDLVQWGIGFSQADPKPSLTLRGKDLAKIEVSADRIIALSRSGNVYSVPASRNDVEGGLKPDEKNGWSLWSAPGKAAVNFRDLTPAGLAWGERVTDVRSGLEHALILTSKGRVFAAASSVASYPSKGQMGIPGLSWETRPAGPYDQPQEIQALSGFQVTQIAAGDHHSAVLDKTGRIFAFGDNTFGQLGFESQGVPVNYTPGMVAVDRLYAKSGLVPKATSIAAGGVNTYFTVDAEAPKSQSGGDAAPSKRMPRTTSDLWAAGQGTYGTLGTGRWTHVSTAPTKVKGLSGLFEFDESKNQMRPIRLKALQIGTTHCSAVMDNETRTSASSKSSVNETNWGSDVLFWGGNEHYQLGTGKRTNLNAPTYIGPLDGGDADADKGRKGEVHRLCLTPKQTARLGEDGKGRKATLEQKVECGRYVTGVYSAV</sequence>
<evidence type="ECO:0000256" key="1">
    <source>
        <dbReference type="PROSITE-ProRule" id="PRU00235"/>
    </source>
</evidence>
<evidence type="ECO:0000256" key="2">
    <source>
        <dbReference type="SAM" id="MobiDB-lite"/>
    </source>
</evidence>
<keyword evidence="3" id="KW-0812">Transmembrane</keyword>
<dbReference type="PROSITE" id="PS50012">
    <property type="entry name" value="RCC1_3"/>
    <property type="match status" value="3"/>
</dbReference>
<dbReference type="GeneID" id="80892769"/>
<dbReference type="PANTHER" id="PTHR47563:SF1">
    <property type="entry name" value="PROTEIN FMP25, MITOCHONDRIAL"/>
    <property type="match status" value="1"/>
</dbReference>